<evidence type="ECO:0000256" key="2">
    <source>
        <dbReference type="ARBA" id="ARBA00023015"/>
    </source>
</evidence>
<dbReference type="InterPro" id="IPR047057">
    <property type="entry name" value="MerR_fam"/>
</dbReference>
<evidence type="ECO:0000256" key="1">
    <source>
        <dbReference type="ARBA" id="ARBA00022491"/>
    </source>
</evidence>
<evidence type="ECO:0000256" key="4">
    <source>
        <dbReference type="ARBA" id="ARBA00023163"/>
    </source>
</evidence>
<gene>
    <name evidence="6" type="ORF">OW255_17075</name>
</gene>
<keyword evidence="2" id="KW-0805">Transcription regulation</keyword>
<dbReference type="Proteomes" id="UP001163115">
    <property type="component" value="Chromosome"/>
</dbReference>
<protein>
    <submittedName>
        <fullName evidence="6">Helix-turn-helix domain-containing protein</fullName>
    </submittedName>
</protein>
<name>A0ABY7A997_9FIRM</name>
<dbReference type="SMART" id="SM00422">
    <property type="entry name" value="HTH_MERR"/>
    <property type="match status" value="1"/>
</dbReference>
<dbReference type="PANTHER" id="PTHR30204:SF69">
    <property type="entry name" value="MERR-FAMILY TRANSCRIPTIONAL REGULATOR"/>
    <property type="match status" value="1"/>
</dbReference>
<evidence type="ECO:0000256" key="3">
    <source>
        <dbReference type="ARBA" id="ARBA00023125"/>
    </source>
</evidence>
<dbReference type="EMBL" id="CP113524">
    <property type="protein sequence ID" value="WAJ23259.1"/>
    <property type="molecule type" value="Genomic_DNA"/>
</dbReference>
<reference evidence="6" key="1">
    <citation type="submission" date="2022-11" db="EMBL/GenBank/DDBJ databases">
        <title>Lacrimispora xylanolytica sy1, complete genome.</title>
        <authorList>
            <person name="Choi S."/>
        </authorList>
    </citation>
    <scope>NUCLEOTIDE SEQUENCE</scope>
    <source>
        <strain evidence="6">Sy1</strain>
    </source>
</reference>
<dbReference type="SUPFAM" id="SSF55136">
    <property type="entry name" value="Probable bacterial effector-binding domain"/>
    <property type="match status" value="1"/>
</dbReference>
<evidence type="ECO:0000259" key="5">
    <source>
        <dbReference type="PROSITE" id="PS50937"/>
    </source>
</evidence>
<dbReference type="InterPro" id="IPR011256">
    <property type="entry name" value="Reg_factor_effector_dom_sf"/>
</dbReference>
<sequence>MNELFSIGDISKIFHIPIKTLRYYDEIGLLVPAFVDTNTKYRFYSVDQFVLIDIIRNSKKMGMPLSEVKKAIEEDLKFNDILEMIDRQSICLDEKINELNMLKASMNTIRESLGEISSLVFNEVFLVKEDIQKYISFPYTSRTIEEQEINFRKAALSSKIIEREVYAVFGVGTDAKIYFDKGEMVNPDIRYYIKNRLSPAEYEKIPAGMYACIIFDDNSFAKEKYYGLLAEYLTKNRIQAQGDFIEQWIMPRVEGKRESTLIKLEIKIED</sequence>
<dbReference type="InterPro" id="IPR000551">
    <property type="entry name" value="MerR-type_HTH_dom"/>
</dbReference>
<evidence type="ECO:0000313" key="7">
    <source>
        <dbReference type="Proteomes" id="UP001163115"/>
    </source>
</evidence>
<dbReference type="Gene3D" id="1.10.1660.10">
    <property type="match status" value="1"/>
</dbReference>
<dbReference type="PANTHER" id="PTHR30204">
    <property type="entry name" value="REDOX-CYCLING DRUG-SENSING TRANSCRIPTIONAL ACTIVATOR SOXR"/>
    <property type="match status" value="1"/>
</dbReference>
<keyword evidence="3" id="KW-0238">DNA-binding</keyword>
<dbReference type="Gene3D" id="3.20.80.10">
    <property type="entry name" value="Regulatory factor, effector binding domain"/>
    <property type="match status" value="1"/>
</dbReference>
<accession>A0ABY7A997</accession>
<evidence type="ECO:0000313" key="6">
    <source>
        <dbReference type="EMBL" id="WAJ23259.1"/>
    </source>
</evidence>
<keyword evidence="4" id="KW-0804">Transcription</keyword>
<proteinExistence type="predicted"/>
<feature type="domain" description="HTH merR-type" evidence="5">
    <location>
        <begin position="4"/>
        <end position="74"/>
    </location>
</feature>
<dbReference type="PROSITE" id="PS50937">
    <property type="entry name" value="HTH_MERR_2"/>
    <property type="match status" value="1"/>
</dbReference>
<dbReference type="InterPro" id="IPR009061">
    <property type="entry name" value="DNA-bd_dom_put_sf"/>
</dbReference>
<dbReference type="SUPFAM" id="SSF46955">
    <property type="entry name" value="Putative DNA-binding domain"/>
    <property type="match status" value="1"/>
</dbReference>
<dbReference type="CDD" id="cd01107">
    <property type="entry name" value="HTH_BmrR"/>
    <property type="match status" value="1"/>
</dbReference>
<organism evidence="6 7">
    <name type="scientific">Lacrimispora xylanolytica</name>
    <dbReference type="NCBI Taxonomy" id="29375"/>
    <lineage>
        <taxon>Bacteria</taxon>
        <taxon>Bacillati</taxon>
        <taxon>Bacillota</taxon>
        <taxon>Clostridia</taxon>
        <taxon>Lachnospirales</taxon>
        <taxon>Lachnospiraceae</taxon>
        <taxon>Lacrimispora</taxon>
    </lineage>
</organism>
<keyword evidence="7" id="KW-1185">Reference proteome</keyword>
<dbReference type="RefSeq" id="WP_268114752.1">
    <property type="nucleotide sequence ID" value="NZ_CP113524.1"/>
</dbReference>
<keyword evidence="1" id="KW-0678">Repressor</keyword>
<dbReference type="Pfam" id="PF13411">
    <property type="entry name" value="MerR_1"/>
    <property type="match status" value="1"/>
</dbReference>